<dbReference type="EMBL" id="LT963407">
    <property type="protein sequence ID" value="SOS30977.1"/>
    <property type="molecule type" value="Genomic_DNA"/>
</dbReference>
<sequence length="42" mass="4664">MLHQIVYAEAMTNQDGHMSTSAWSFLSDISASCESFFGTHKP</sequence>
<proteinExistence type="predicted"/>
<keyword evidence="2" id="KW-1185">Reference proteome</keyword>
<name>A0ABY1UGZ6_PSESX</name>
<geneLocation type="plasmid" evidence="2">
    <name>pp5</name>
</geneLocation>
<accession>A0ABY1UGZ6</accession>
<reference evidence="1 2" key="1">
    <citation type="submission" date="2017-11" db="EMBL/GenBank/DDBJ databases">
        <authorList>
            <person name="Blom J."/>
        </authorList>
    </citation>
    <scope>NUCLEOTIDE SEQUENCE [LARGE SCALE GENOMIC DNA]</scope>
    <source>
        <strain evidence="1 2">CFBP3846</strain>
        <plasmid evidence="2">pp5</plasmid>
    </source>
</reference>
<organism evidence="1 2">
    <name type="scientific">Pseudomonas syringae pv. avii</name>
    <dbReference type="NCBI Taxonomy" id="663959"/>
    <lineage>
        <taxon>Bacteria</taxon>
        <taxon>Pseudomonadati</taxon>
        <taxon>Pseudomonadota</taxon>
        <taxon>Gammaproteobacteria</taxon>
        <taxon>Pseudomonadales</taxon>
        <taxon>Pseudomonadaceae</taxon>
        <taxon>Pseudomonas</taxon>
        <taxon>Pseudomonas syringae</taxon>
    </lineage>
</organism>
<gene>
    <name evidence="1" type="ORF">CFBP3846_P500034</name>
</gene>
<evidence type="ECO:0000313" key="1">
    <source>
        <dbReference type="EMBL" id="SOS30977.1"/>
    </source>
</evidence>
<dbReference type="Proteomes" id="UP000239665">
    <property type="component" value="Plasmid PP5"/>
</dbReference>
<evidence type="ECO:0000313" key="2">
    <source>
        <dbReference type="Proteomes" id="UP000239665"/>
    </source>
</evidence>
<protein>
    <submittedName>
        <fullName evidence="1">Uncharacterized protein</fullName>
    </submittedName>
</protein>
<keyword evidence="1" id="KW-0614">Plasmid</keyword>